<dbReference type="InterPro" id="IPR052904">
    <property type="entry name" value="Acyl-CoA_dehydrogenase-like"/>
</dbReference>
<evidence type="ECO:0000259" key="7">
    <source>
        <dbReference type="Pfam" id="PF02770"/>
    </source>
</evidence>
<dbReference type="EMBL" id="LASV01000209">
    <property type="protein sequence ID" value="KKA21029.1"/>
    <property type="molecule type" value="Genomic_DNA"/>
</dbReference>
<name>A0A0F4YS04_RASE3</name>
<evidence type="ECO:0000259" key="5">
    <source>
        <dbReference type="Pfam" id="PF00441"/>
    </source>
</evidence>
<dbReference type="PANTHER" id="PTHR42707:SF2">
    <property type="entry name" value="ACD11 DEHYDROGENASE"/>
    <property type="match status" value="1"/>
</dbReference>
<dbReference type="Pfam" id="PF18158">
    <property type="entry name" value="AidB_N"/>
    <property type="match status" value="1"/>
</dbReference>
<dbReference type="InterPro" id="IPR009075">
    <property type="entry name" value="AcylCo_DH/oxidase_C"/>
</dbReference>
<sequence>MEPSSSTTGFFQTRPVIPPQYFEDRALQRIISLHLPSPTPQEISEDLAQFSRLVLSKRILSYIADAEKNTPYLKPLTTFGAENKQDPLVTSEGWRALQEIGIKEGIVALGYEDSKGRWNPRVRQYIKYHLWSGSSALVTCPSAMTDGAARLLGRHLNDENGDIFAEARRRLTSRDIDIAWTSGQWMTERKGGSDVRGTETIATKVVGEDETDGVDAEGMPLGPWKIDGFKWFSSATDANMTILLAKTGKDGQISAFYAPLRRRVKGGAEDETELNGVRIQRLKNKLGTKPLPTAELELKGMRGYLLGKEGQGVKEISTVLNITRMQNIVSAVGAWGRGLAISRAFARVRKSGGKLLCDIPAHVRGMAQEHVKYWAHMHLAYFIAALLGRSEGYTASDDSAAANSLILPHNEEDSKALYRVLTPLAKAQTALSAISGLRACMESLGGVGYLENEDPELNIARLYRDSNVLAIWEGTTDIMADDLVRAIKGAGGSKVLSTLDSWLKKAISTGAKAGFNQECQTLKSLSDKLLSDFSLKDKDELRWKGRDYMRDLDLLVSGCLLVMDAARDGDATAREIAKRWISGSSHHGQDWRAEADWDRRIVFGDNSLPAKLLDLENDIECKKKNGSLAVQDGRSIAPLINSLLELPGFVMRIATQDYHPADHISFASNHPPPNNRPFESVIEMKNPAPGKEHETKPQRLWPVHCLAGSPGASIIPEINTEKIDLFVKKGMDPRVEMYSAFSDAFGNLDPALVRKSVDADIQAQLSVRKVTDVFVVGLAGDYCVKCTAIDAARAGFRSWVIEDGTKFVDPGEGWEKTKAEFRDFGVSVITSDSPEVARVKERA</sequence>
<dbReference type="Pfam" id="PF02770">
    <property type="entry name" value="Acyl-CoA_dh_M"/>
    <property type="match status" value="1"/>
</dbReference>
<comment type="similarity">
    <text evidence="1">Belongs to the isochorismatase family.</text>
</comment>
<protein>
    <submittedName>
        <fullName evidence="9">Acyl-CoA dehydrogenase</fullName>
    </submittedName>
</protein>
<dbReference type="Gene3D" id="1.20.140.10">
    <property type="entry name" value="Butyryl-CoA Dehydrogenase, subunit A, domain 3"/>
    <property type="match status" value="1"/>
</dbReference>
<accession>A0A0F4YS04</accession>
<dbReference type="InterPro" id="IPR006091">
    <property type="entry name" value="Acyl-CoA_Oxase/DH_mid-dom"/>
</dbReference>
<keyword evidence="4" id="KW-0274">FAD</keyword>
<evidence type="ECO:0000256" key="4">
    <source>
        <dbReference type="ARBA" id="ARBA00022827"/>
    </source>
</evidence>
<dbReference type="Pfam" id="PF00441">
    <property type="entry name" value="Acyl-CoA_dh_1"/>
    <property type="match status" value="1"/>
</dbReference>
<dbReference type="InterPro" id="IPR000868">
    <property type="entry name" value="Isochorismatase-like_dom"/>
</dbReference>
<dbReference type="STRING" id="1408163.A0A0F4YS04"/>
<proteinExistence type="inferred from homology"/>
<dbReference type="InterPro" id="IPR009100">
    <property type="entry name" value="AcylCoA_DH/oxidase_NM_dom_sf"/>
</dbReference>
<evidence type="ECO:0000256" key="3">
    <source>
        <dbReference type="ARBA" id="ARBA00022630"/>
    </source>
</evidence>
<dbReference type="PANTHER" id="PTHR42707">
    <property type="entry name" value="ACYL-COA DEHYDROGENASE"/>
    <property type="match status" value="1"/>
</dbReference>
<comment type="caution">
    <text evidence="9">The sequence shown here is derived from an EMBL/GenBank/DDBJ whole genome shotgun (WGS) entry which is preliminary data.</text>
</comment>
<feature type="domain" description="Adaptive response protein AidB N-terminal" evidence="8">
    <location>
        <begin position="22"/>
        <end position="174"/>
    </location>
</feature>
<keyword evidence="10" id="KW-1185">Reference proteome</keyword>
<evidence type="ECO:0000313" key="9">
    <source>
        <dbReference type="EMBL" id="KKA21029.1"/>
    </source>
</evidence>
<feature type="domain" description="Isochorismatase-like" evidence="6">
    <location>
        <begin position="697"/>
        <end position="832"/>
    </location>
</feature>
<dbReference type="Gene3D" id="2.40.110.20">
    <property type="match status" value="1"/>
</dbReference>
<dbReference type="Pfam" id="PF00857">
    <property type="entry name" value="Isochorismatase"/>
    <property type="match status" value="1"/>
</dbReference>
<organism evidence="9 10">
    <name type="scientific">Rasamsonia emersonii (strain ATCC 16479 / CBS 393.64 / IMI 116815)</name>
    <dbReference type="NCBI Taxonomy" id="1408163"/>
    <lineage>
        <taxon>Eukaryota</taxon>
        <taxon>Fungi</taxon>
        <taxon>Dikarya</taxon>
        <taxon>Ascomycota</taxon>
        <taxon>Pezizomycotina</taxon>
        <taxon>Eurotiomycetes</taxon>
        <taxon>Eurotiomycetidae</taxon>
        <taxon>Eurotiales</taxon>
        <taxon>Trichocomaceae</taxon>
        <taxon>Rasamsonia</taxon>
    </lineage>
</organism>
<evidence type="ECO:0000256" key="2">
    <source>
        <dbReference type="ARBA" id="ARBA00009347"/>
    </source>
</evidence>
<dbReference type="OrthoDB" id="10251155at2759"/>
<dbReference type="Proteomes" id="UP000053958">
    <property type="component" value="Unassembled WGS sequence"/>
</dbReference>
<dbReference type="RefSeq" id="XP_013327641.1">
    <property type="nucleotide sequence ID" value="XM_013472187.1"/>
</dbReference>
<dbReference type="SUPFAM" id="SSF52499">
    <property type="entry name" value="Isochorismatase-like hydrolases"/>
    <property type="match status" value="1"/>
</dbReference>
<dbReference type="InterPro" id="IPR036250">
    <property type="entry name" value="AcylCo_DH-like_C"/>
</dbReference>
<dbReference type="GO" id="GO:0003995">
    <property type="term" value="F:acyl-CoA dehydrogenase activity"/>
    <property type="evidence" value="ECO:0007669"/>
    <property type="project" value="TreeGrafter"/>
</dbReference>
<evidence type="ECO:0000259" key="6">
    <source>
        <dbReference type="Pfam" id="PF00857"/>
    </source>
</evidence>
<feature type="domain" description="Acyl-CoA dehydrogenase/oxidase C-terminal" evidence="5">
    <location>
        <begin position="310"/>
        <end position="487"/>
    </location>
</feature>
<dbReference type="SUPFAM" id="SSF56645">
    <property type="entry name" value="Acyl-CoA dehydrogenase NM domain-like"/>
    <property type="match status" value="1"/>
</dbReference>
<evidence type="ECO:0000256" key="1">
    <source>
        <dbReference type="ARBA" id="ARBA00006336"/>
    </source>
</evidence>
<gene>
    <name evidence="9" type="ORF">T310_4935</name>
</gene>
<dbReference type="InterPro" id="IPR036380">
    <property type="entry name" value="Isochorismatase-like_sf"/>
</dbReference>
<dbReference type="AlphaFoldDB" id="A0A0F4YS04"/>
<feature type="domain" description="Acyl-CoA oxidase/dehydrogenase middle" evidence="7">
    <location>
        <begin position="184"/>
        <end position="300"/>
    </location>
</feature>
<keyword evidence="3" id="KW-0285">Flavoprotein</keyword>
<dbReference type="InterPro" id="IPR041504">
    <property type="entry name" value="AidB_N"/>
</dbReference>
<dbReference type="SUPFAM" id="SSF47203">
    <property type="entry name" value="Acyl-CoA dehydrogenase C-terminal domain-like"/>
    <property type="match status" value="1"/>
</dbReference>
<evidence type="ECO:0000259" key="8">
    <source>
        <dbReference type="Pfam" id="PF18158"/>
    </source>
</evidence>
<reference evidence="9 10" key="1">
    <citation type="submission" date="2015-04" db="EMBL/GenBank/DDBJ databases">
        <authorList>
            <person name="Heijne W.H."/>
            <person name="Fedorova N.D."/>
            <person name="Nierman W.C."/>
            <person name="Vollebregt A.W."/>
            <person name="Zhao Z."/>
            <person name="Wu L."/>
            <person name="Kumar M."/>
            <person name="Stam H."/>
            <person name="van den Berg M.A."/>
            <person name="Pel H.J."/>
        </authorList>
    </citation>
    <scope>NUCLEOTIDE SEQUENCE [LARGE SCALE GENOMIC DNA]</scope>
    <source>
        <strain evidence="9 10">CBS 393.64</strain>
    </source>
</reference>
<evidence type="ECO:0000313" key="10">
    <source>
        <dbReference type="Proteomes" id="UP000053958"/>
    </source>
</evidence>
<dbReference type="GeneID" id="25317282"/>
<comment type="similarity">
    <text evidence="2">Belongs to the acyl-CoA dehydrogenase family.</text>
</comment>
<dbReference type="Gene3D" id="3.40.50.850">
    <property type="entry name" value="Isochorismatase-like"/>
    <property type="match status" value="1"/>
</dbReference>